<evidence type="ECO:0000259" key="12">
    <source>
        <dbReference type="PROSITE" id="PS50905"/>
    </source>
</evidence>
<dbReference type="EC" id="1.16.3.1" evidence="9"/>
<evidence type="ECO:0000256" key="7">
    <source>
        <dbReference type="ARBA" id="ARBA00023065"/>
    </source>
</evidence>
<keyword evidence="6 9" id="KW-0408">Iron</keyword>
<evidence type="ECO:0000256" key="11">
    <source>
        <dbReference type="RuleBase" id="RU000623"/>
    </source>
</evidence>
<keyword evidence="2 9" id="KW-0409">Iron storage</keyword>
<dbReference type="CDD" id="cd00907">
    <property type="entry name" value="Bacterioferritin"/>
    <property type="match status" value="1"/>
</dbReference>
<reference evidence="14" key="1">
    <citation type="journal article" date="2017" name="Proc. Natl. Acad. Sci. U.S.A.">
        <title>Simulation of Deepwater Horizon oil plume reveals substrate specialization within a complex community of hydrocarbon-degraders.</title>
        <authorList>
            <person name="Hu P."/>
            <person name="Dubinsky E.A."/>
            <person name="Probst A.J."/>
            <person name="Wang J."/>
            <person name="Sieber C.M.K."/>
            <person name="Tom L.M."/>
            <person name="Gardinali P."/>
            <person name="Banfield J.F."/>
            <person name="Atlas R.M."/>
            <person name="Andersen G.L."/>
        </authorList>
    </citation>
    <scope>NUCLEOTIDE SEQUENCE [LARGE SCALE GENOMIC DNA]</scope>
</reference>
<feature type="binding site" evidence="10">
    <location>
        <position position="128"/>
    </location>
    <ligand>
        <name>Fe cation</name>
        <dbReference type="ChEBI" id="CHEBI:24875"/>
        <label>2</label>
    </ligand>
</feature>
<dbReference type="PRINTS" id="PR00601">
    <property type="entry name" value="BACFERRITIN"/>
</dbReference>
<feature type="binding site" evidence="10">
    <location>
        <position position="54"/>
    </location>
    <ligand>
        <name>Fe cation</name>
        <dbReference type="ChEBI" id="CHEBI:24875"/>
        <label>1</label>
    </ligand>
</feature>
<comment type="catalytic activity">
    <reaction evidence="8">
        <text>Fe(2+)(in) = Fe(2+)(out)</text>
        <dbReference type="Rhea" id="RHEA:28486"/>
        <dbReference type="ChEBI" id="CHEBI:29033"/>
    </reaction>
</comment>
<feature type="binding site" evidence="10">
    <location>
        <position position="94"/>
    </location>
    <ligand>
        <name>Fe cation</name>
        <dbReference type="ChEBI" id="CHEBI:24875"/>
        <label>2</label>
    </ligand>
</feature>
<proteinExistence type="inferred from homology"/>
<keyword evidence="5" id="KW-0560">Oxidoreductase</keyword>
<dbReference type="PANTHER" id="PTHR30295:SF9">
    <property type="entry name" value="BACTERIOFERRITIN"/>
    <property type="match status" value="1"/>
</dbReference>
<comment type="function">
    <text evidence="9">Iron-storage protein, whose ferroxidase center binds Fe(2+), oxidizes it using dioxygen to Fe(3+), and participates in the subsequent Fe(3+) oxide mineral core formation within the central cavity of the BFR protein shell.</text>
</comment>
<dbReference type="InterPro" id="IPR008331">
    <property type="entry name" value="Ferritin_DPS_dom"/>
</dbReference>
<keyword evidence="9 10" id="KW-0479">Metal-binding</keyword>
<dbReference type="GO" id="GO:0006826">
    <property type="term" value="P:iron ion transport"/>
    <property type="evidence" value="ECO:0007669"/>
    <property type="project" value="UniProtKB-KW"/>
</dbReference>
<dbReference type="SUPFAM" id="SSF47240">
    <property type="entry name" value="Ferritin-like"/>
    <property type="match status" value="1"/>
</dbReference>
<keyword evidence="7" id="KW-0406">Ion transport</keyword>
<keyword evidence="4" id="KW-0410">Iron transport</keyword>
<evidence type="ECO:0000256" key="5">
    <source>
        <dbReference type="ARBA" id="ARBA00023002"/>
    </source>
</evidence>
<dbReference type="Pfam" id="PF00210">
    <property type="entry name" value="Ferritin"/>
    <property type="match status" value="1"/>
</dbReference>
<feature type="binding site" evidence="10">
    <location>
        <position position="51"/>
    </location>
    <ligand>
        <name>Fe cation</name>
        <dbReference type="ChEBI" id="CHEBI:24875"/>
        <label>2</label>
    </ligand>
</feature>
<dbReference type="GO" id="GO:0020037">
    <property type="term" value="F:heme binding"/>
    <property type="evidence" value="ECO:0007669"/>
    <property type="project" value="TreeGrafter"/>
</dbReference>
<feature type="binding site" evidence="10">
    <location>
        <position position="46"/>
    </location>
    <ligand>
        <name>Fe cation</name>
        <dbReference type="ChEBI" id="CHEBI:24875"/>
        <label>3</label>
    </ligand>
</feature>
<evidence type="ECO:0000313" key="14">
    <source>
        <dbReference type="Proteomes" id="UP000196531"/>
    </source>
</evidence>
<evidence type="ECO:0000256" key="9">
    <source>
        <dbReference type="PIRNR" id="PIRNR002560"/>
    </source>
</evidence>
<dbReference type="GO" id="GO:0006879">
    <property type="term" value="P:intracellular iron ion homeostasis"/>
    <property type="evidence" value="ECO:0007669"/>
    <property type="project" value="UniProtKB-KW"/>
</dbReference>
<accession>A0A1Y5FCE4</accession>
<feature type="binding site" evidence="10">
    <location>
        <position position="128"/>
    </location>
    <ligand>
        <name>Fe cation</name>
        <dbReference type="ChEBI" id="CHEBI:24875"/>
        <label>1</label>
    </ligand>
</feature>
<protein>
    <recommendedName>
        <fullName evidence="9 11">Bacterioferritin</fullName>
        <ecNumber evidence="9">1.16.3.1</ecNumber>
    </recommendedName>
</protein>
<dbReference type="InterPro" id="IPR012347">
    <property type="entry name" value="Ferritin-like"/>
</dbReference>
<organism evidence="13 14">
    <name type="scientific">Halobacteriovorax marinus</name>
    <dbReference type="NCBI Taxonomy" id="97084"/>
    <lineage>
        <taxon>Bacteria</taxon>
        <taxon>Pseudomonadati</taxon>
        <taxon>Bdellovibrionota</taxon>
        <taxon>Bacteriovoracia</taxon>
        <taxon>Bacteriovoracales</taxon>
        <taxon>Halobacteriovoraceae</taxon>
        <taxon>Halobacteriovorax</taxon>
    </lineage>
</organism>
<comment type="catalytic activity">
    <reaction evidence="9">
        <text>4 Fe(2+) + O2 + 4 H(+) = 4 Fe(3+) + 2 H2O</text>
        <dbReference type="Rhea" id="RHEA:11148"/>
        <dbReference type="ChEBI" id="CHEBI:15377"/>
        <dbReference type="ChEBI" id="CHEBI:15378"/>
        <dbReference type="ChEBI" id="CHEBI:15379"/>
        <dbReference type="ChEBI" id="CHEBI:29033"/>
        <dbReference type="ChEBI" id="CHEBI:29034"/>
        <dbReference type="EC" id="1.16.3.1"/>
    </reaction>
</comment>
<dbReference type="PROSITE" id="PS50905">
    <property type="entry name" value="FERRITIN_LIKE"/>
    <property type="match status" value="1"/>
</dbReference>
<dbReference type="PIRSF" id="PIRSF002560">
    <property type="entry name" value="Bacterioferritin"/>
    <property type="match status" value="1"/>
</dbReference>
<dbReference type="InterPro" id="IPR009040">
    <property type="entry name" value="Ferritin-like_diiron"/>
</dbReference>
<feature type="binding site" evidence="10">
    <location>
        <position position="51"/>
    </location>
    <ligand>
        <name>Fe cation</name>
        <dbReference type="ChEBI" id="CHEBI:24875"/>
        <label>1</label>
    </ligand>
</feature>
<feature type="binding site" evidence="10">
    <location>
        <position position="18"/>
    </location>
    <ligand>
        <name>Fe cation</name>
        <dbReference type="ChEBI" id="CHEBI:24875"/>
        <label>1</label>
    </ligand>
</feature>
<evidence type="ECO:0000256" key="1">
    <source>
        <dbReference type="ARBA" id="ARBA00008093"/>
    </source>
</evidence>
<dbReference type="GO" id="GO:0004322">
    <property type="term" value="F:ferroxidase activity"/>
    <property type="evidence" value="ECO:0007669"/>
    <property type="project" value="UniProtKB-EC"/>
</dbReference>
<evidence type="ECO:0000256" key="4">
    <source>
        <dbReference type="ARBA" id="ARBA00022496"/>
    </source>
</evidence>
<gene>
    <name evidence="13" type="ORF">A9Q84_01860</name>
</gene>
<feature type="domain" description="Ferritin-like diiron" evidence="12">
    <location>
        <begin position="1"/>
        <end position="146"/>
    </location>
</feature>
<dbReference type="GO" id="GO:0005829">
    <property type="term" value="C:cytosol"/>
    <property type="evidence" value="ECO:0007669"/>
    <property type="project" value="TreeGrafter"/>
</dbReference>
<evidence type="ECO:0000256" key="6">
    <source>
        <dbReference type="ARBA" id="ARBA00023004"/>
    </source>
</evidence>
<dbReference type="Proteomes" id="UP000196531">
    <property type="component" value="Unassembled WGS sequence"/>
</dbReference>
<evidence type="ECO:0000256" key="8">
    <source>
        <dbReference type="ARBA" id="ARBA00036243"/>
    </source>
</evidence>
<dbReference type="PANTHER" id="PTHR30295">
    <property type="entry name" value="BACTERIOFERRITIN"/>
    <property type="match status" value="1"/>
</dbReference>
<evidence type="ECO:0000256" key="2">
    <source>
        <dbReference type="ARBA" id="ARBA00022434"/>
    </source>
</evidence>
<evidence type="ECO:0000313" key="13">
    <source>
        <dbReference type="EMBL" id="OUR99798.1"/>
    </source>
</evidence>
<name>A0A1Y5FCE4_9BACT</name>
<feature type="binding site" evidence="10">
    <location>
        <position position="50"/>
    </location>
    <ligand>
        <name>Fe cation</name>
        <dbReference type="ChEBI" id="CHEBI:24875"/>
        <label>3</label>
    </ligand>
</feature>
<dbReference type="InterPro" id="IPR009078">
    <property type="entry name" value="Ferritin-like_SF"/>
</dbReference>
<dbReference type="AlphaFoldDB" id="A0A1Y5FCE4"/>
<feature type="binding site" evidence="10">
    <location>
        <position position="131"/>
    </location>
    <ligand>
        <name>Fe cation</name>
        <dbReference type="ChEBI" id="CHEBI:24875"/>
        <label>2</label>
    </ligand>
</feature>
<comment type="similarity">
    <text evidence="1 9 11">Belongs to the bacterioferritin family.</text>
</comment>
<evidence type="ECO:0000256" key="3">
    <source>
        <dbReference type="ARBA" id="ARBA00022448"/>
    </source>
</evidence>
<dbReference type="EMBL" id="MAAO01000002">
    <property type="protein sequence ID" value="OUR99798.1"/>
    <property type="molecule type" value="Genomic_DNA"/>
</dbReference>
<dbReference type="InterPro" id="IPR002024">
    <property type="entry name" value="Bacterioferritin"/>
</dbReference>
<keyword evidence="11" id="KW-0349">Heme</keyword>
<evidence type="ECO:0000256" key="10">
    <source>
        <dbReference type="PIRSR" id="PIRSR002560-1"/>
    </source>
</evidence>
<keyword evidence="3" id="KW-0813">Transport</keyword>
<dbReference type="NCBIfam" id="TIGR00754">
    <property type="entry name" value="bfr"/>
    <property type="match status" value="1"/>
</dbReference>
<sequence length="158" mass="18386">MKGSQKVVDQLKFLLTGELTAMDVYFIQYRVLKDWGLDKVAARLEHEFDDEKMHADQLIDRILFLEGMPDMAAREPFDVGNNVQEVLANDLDLELLVAKNLKVAIKICEEESDFETRSILLQLLKDTEEDHIKWLEIQLKLIKSIGMERYSQSQMEVK</sequence>
<dbReference type="GO" id="GO:0008199">
    <property type="term" value="F:ferric iron binding"/>
    <property type="evidence" value="ECO:0007669"/>
    <property type="project" value="InterPro"/>
</dbReference>
<comment type="caution">
    <text evidence="13">The sequence shown here is derived from an EMBL/GenBank/DDBJ whole genome shotgun (WGS) entry which is preliminary data.</text>
</comment>
<dbReference type="Gene3D" id="1.20.1260.10">
    <property type="match status" value="1"/>
</dbReference>
<dbReference type="PROSITE" id="PS00549">
    <property type="entry name" value="BACTERIOFERRITIN"/>
    <property type="match status" value="1"/>
</dbReference>